<evidence type="ECO:0000259" key="8">
    <source>
        <dbReference type="Pfam" id="PF00528"/>
    </source>
</evidence>
<dbReference type="Gene3D" id="1.10.3720.10">
    <property type="entry name" value="MetI-like"/>
    <property type="match status" value="1"/>
</dbReference>
<comment type="subcellular location">
    <subcellularLocation>
        <location evidence="1">Cell membrane</location>
        <topology evidence="1">Multi-pass membrane protein</topology>
    </subcellularLocation>
</comment>
<dbReference type="PANTHER" id="PTHR43163:SF6">
    <property type="entry name" value="DIPEPTIDE TRANSPORT SYSTEM PERMEASE PROTEIN DPPB-RELATED"/>
    <property type="match status" value="1"/>
</dbReference>
<comment type="caution">
    <text evidence="9">The sequence shown here is derived from an EMBL/GenBank/DDBJ whole genome shotgun (WGS) entry which is preliminary data.</text>
</comment>
<accession>A0ABU2MUP2</accession>
<evidence type="ECO:0000313" key="9">
    <source>
        <dbReference type="EMBL" id="MDT0345367.1"/>
    </source>
</evidence>
<proteinExistence type="predicted"/>
<dbReference type="Pfam" id="PF00528">
    <property type="entry name" value="BPD_transp_1"/>
    <property type="match status" value="1"/>
</dbReference>
<keyword evidence="6 7" id="KW-0472">Membrane</keyword>
<evidence type="ECO:0000256" key="7">
    <source>
        <dbReference type="SAM" id="Phobius"/>
    </source>
</evidence>
<evidence type="ECO:0000256" key="3">
    <source>
        <dbReference type="ARBA" id="ARBA00022475"/>
    </source>
</evidence>
<dbReference type="RefSeq" id="WP_311706501.1">
    <property type="nucleotide sequence ID" value="NZ_JAVREL010000014.1"/>
</dbReference>
<dbReference type="EMBL" id="JAVREL010000014">
    <property type="protein sequence ID" value="MDT0345367.1"/>
    <property type="molecule type" value="Genomic_DNA"/>
</dbReference>
<feature type="domain" description="ABC transmembrane type-1" evidence="8">
    <location>
        <begin position="2"/>
        <end position="100"/>
    </location>
</feature>
<keyword evidence="2" id="KW-0813">Transport</keyword>
<keyword evidence="3" id="KW-1003">Cell membrane</keyword>
<keyword evidence="5 7" id="KW-1133">Transmembrane helix</keyword>
<name>A0ABU2MUP2_9ACTN</name>
<organism evidence="9 10">
    <name type="scientific">Streptomyces litchfieldiae</name>
    <dbReference type="NCBI Taxonomy" id="3075543"/>
    <lineage>
        <taxon>Bacteria</taxon>
        <taxon>Bacillati</taxon>
        <taxon>Actinomycetota</taxon>
        <taxon>Actinomycetes</taxon>
        <taxon>Kitasatosporales</taxon>
        <taxon>Streptomycetaceae</taxon>
        <taxon>Streptomyces</taxon>
    </lineage>
</organism>
<protein>
    <submittedName>
        <fullName evidence="9">ABC transporter permease</fullName>
    </submittedName>
</protein>
<feature type="transmembrane region" description="Helical" evidence="7">
    <location>
        <begin position="26"/>
        <end position="49"/>
    </location>
</feature>
<dbReference type="InterPro" id="IPR000515">
    <property type="entry name" value="MetI-like"/>
</dbReference>
<dbReference type="InterPro" id="IPR035906">
    <property type="entry name" value="MetI-like_sf"/>
</dbReference>
<evidence type="ECO:0000256" key="2">
    <source>
        <dbReference type="ARBA" id="ARBA00022448"/>
    </source>
</evidence>
<reference evidence="10" key="1">
    <citation type="submission" date="2023-07" db="EMBL/GenBank/DDBJ databases">
        <title>30 novel species of actinomycetes from the DSMZ collection.</title>
        <authorList>
            <person name="Nouioui I."/>
        </authorList>
    </citation>
    <scope>NUCLEOTIDE SEQUENCE [LARGE SCALE GENOMIC DNA]</scope>
    <source>
        <strain evidence="10">DSM 44938</strain>
    </source>
</reference>
<keyword evidence="10" id="KW-1185">Reference proteome</keyword>
<evidence type="ECO:0000313" key="10">
    <source>
        <dbReference type="Proteomes" id="UP001183246"/>
    </source>
</evidence>
<gene>
    <name evidence="9" type="ORF">RM590_22590</name>
</gene>
<evidence type="ECO:0000256" key="1">
    <source>
        <dbReference type="ARBA" id="ARBA00004651"/>
    </source>
</evidence>
<dbReference type="Proteomes" id="UP001183246">
    <property type="component" value="Unassembled WGS sequence"/>
</dbReference>
<sequence>MRTARAKGLTERAIVLRHVARNSVNAALSMSGLQVGFMFAGVLVVESVFSWPGLGSYLGAGIPVSDFPAVAGVTFVLGAVHIAANTAVDILQGAADPRITL</sequence>
<dbReference type="PANTHER" id="PTHR43163">
    <property type="entry name" value="DIPEPTIDE TRANSPORT SYSTEM PERMEASE PROTEIN DPPB-RELATED"/>
    <property type="match status" value="1"/>
</dbReference>
<evidence type="ECO:0000256" key="6">
    <source>
        <dbReference type="ARBA" id="ARBA00023136"/>
    </source>
</evidence>
<evidence type="ECO:0000256" key="4">
    <source>
        <dbReference type="ARBA" id="ARBA00022692"/>
    </source>
</evidence>
<evidence type="ECO:0000256" key="5">
    <source>
        <dbReference type="ARBA" id="ARBA00022989"/>
    </source>
</evidence>
<feature type="transmembrane region" description="Helical" evidence="7">
    <location>
        <begin position="69"/>
        <end position="91"/>
    </location>
</feature>
<keyword evidence="4 7" id="KW-0812">Transmembrane</keyword>